<keyword evidence="5" id="KW-1185">Reference proteome</keyword>
<dbReference type="InterPro" id="IPR003362">
    <property type="entry name" value="Bact_transf"/>
</dbReference>
<dbReference type="SUPFAM" id="SSF53448">
    <property type="entry name" value="Nucleotide-diphospho-sugar transferases"/>
    <property type="match status" value="1"/>
</dbReference>
<feature type="transmembrane region" description="Helical" evidence="2">
    <location>
        <begin position="304"/>
        <end position="321"/>
    </location>
</feature>
<proteinExistence type="inferred from homology"/>
<name>A0A4U1BR47_9GAMM</name>
<evidence type="ECO:0000259" key="3">
    <source>
        <dbReference type="Pfam" id="PF02397"/>
    </source>
</evidence>
<dbReference type="EMBL" id="SWCJ01000002">
    <property type="protein sequence ID" value="TKB57294.1"/>
    <property type="molecule type" value="Genomic_DNA"/>
</dbReference>
<dbReference type="GO" id="GO:0016780">
    <property type="term" value="F:phosphotransferase activity, for other substituted phosphate groups"/>
    <property type="evidence" value="ECO:0007669"/>
    <property type="project" value="TreeGrafter"/>
</dbReference>
<organism evidence="4 5">
    <name type="scientific">Ferrimonas aestuarii</name>
    <dbReference type="NCBI Taxonomy" id="2569539"/>
    <lineage>
        <taxon>Bacteria</taxon>
        <taxon>Pseudomonadati</taxon>
        <taxon>Pseudomonadota</taxon>
        <taxon>Gammaproteobacteria</taxon>
        <taxon>Alteromonadales</taxon>
        <taxon>Ferrimonadaceae</taxon>
        <taxon>Ferrimonas</taxon>
    </lineage>
</organism>
<keyword evidence="2" id="KW-0472">Membrane</keyword>
<keyword evidence="4" id="KW-0808">Transferase</keyword>
<dbReference type="RefSeq" id="WP_136861940.1">
    <property type="nucleotide sequence ID" value="NZ_SWCJ01000002.1"/>
</dbReference>
<dbReference type="PANTHER" id="PTHR30576">
    <property type="entry name" value="COLANIC BIOSYNTHESIS UDP-GLUCOSE LIPID CARRIER TRANSFERASE"/>
    <property type="match status" value="1"/>
</dbReference>
<evidence type="ECO:0000256" key="1">
    <source>
        <dbReference type="ARBA" id="ARBA00006464"/>
    </source>
</evidence>
<accession>A0A4U1BR47</accession>
<feature type="transmembrane region" description="Helical" evidence="2">
    <location>
        <begin position="399"/>
        <end position="422"/>
    </location>
</feature>
<keyword evidence="2" id="KW-0812">Transmembrane</keyword>
<feature type="transmembrane region" description="Helical" evidence="2">
    <location>
        <begin position="359"/>
        <end position="378"/>
    </location>
</feature>
<dbReference type="PANTHER" id="PTHR30576:SF0">
    <property type="entry name" value="UNDECAPRENYL-PHOSPHATE N-ACETYLGALACTOSAMINYL 1-PHOSPHATE TRANSFERASE-RELATED"/>
    <property type="match status" value="1"/>
</dbReference>
<dbReference type="Gene3D" id="3.90.550.10">
    <property type="entry name" value="Spore Coat Polysaccharide Biosynthesis Protein SpsA, Chain A"/>
    <property type="match status" value="1"/>
</dbReference>
<evidence type="ECO:0000313" key="4">
    <source>
        <dbReference type="EMBL" id="TKB57294.1"/>
    </source>
</evidence>
<feature type="domain" description="Bacterial sugar transferase" evidence="3">
    <location>
        <begin position="394"/>
        <end position="586"/>
    </location>
</feature>
<feature type="transmembrane region" description="Helical" evidence="2">
    <location>
        <begin position="328"/>
        <end position="347"/>
    </location>
</feature>
<comment type="similarity">
    <text evidence="1">Belongs to the bacterial sugar transferase family.</text>
</comment>
<reference evidence="4 5" key="1">
    <citation type="submission" date="2019-04" db="EMBL/GenBank/DDBJ databases">
        <authorList>
            <person name="Hwang J.C."/>
        </authorList>
    </citation>
    <scope>NUCLEOTIDE SEQUENCE [LARGE SCALE GENOMIC DNA]</scope>
    <source>
        <strain evidence="4 5">IMCC35002</strain>
    </source>
</reference>
<dbReference type="AlphaFoldDB" id="A0A4U1BR47"/>
<keyword evidence="2" id="KW-1133">Transmembrane helix</keyword>
<dbReference type="Pfam" id="PF13641">
    <property type="entry name" value="Glyco_tranf_2_3"/>
    <property type="match status" value="1"/>
</dbReference>
<gene>
    <name evidence="4" type="ORF">FCL42_03170</name>
</gene>
<protein>
    <submittedName>
        <fullName evidence="4">Glycosyltransferase</fullName>
    </submittedName>
</protein>
<dbReference type="Pfam" id="PF02397">
    <property type="entry name" value="Bac_transf"/>
    <property type="match status" value="1"/>
</dbReference>
<sequence length="591" mass="65733">MIWILFVALTAVLLLHFVVHPLWMGRLAVQSSALAPERPNQRRPEPWRKRHTIEVMIPCFNEARALGFKLNNLLKTEYCPKHLTVSVLLDGCDDDSPKVAADFRRRFAQRGIRFQVFNHQQNRGKIHRLNQHIARAKKRAQLVVLSDCSALLSHDALDHVDYAFDDPNLGGLCGHYFHGTDVRLKPHWQRLNKNRMGESALGAVIGGTGAAMALRSCWTQALDSNCINDDFELLMAMTRKGKRTAYEDRFKAIDMAPRSAERIFNQRLRIAAGNVLQLPTLFACLPKLGVQAAAAALMGKGLRAFVPMLLPLWAISFVMLIESLSAGLGMTLVIVGLTAALLSLAMAKGKLPWLNWVKALAGACIGSALQMLGVKVLWRRQWMNYKPKAVAAIKRGLDLSLAAIGLALVLPLFPFIALAIVLDSKGGVFYKQLRVGARHSDRTELIYVVKFRTMSSDAEKSGAQWAKAGDCRVTRVGRFLRNTRLDELPQLFQVLTGQMSLVGPRPERPQFCGELEQSLPFYLERTYELKPGLTGLAQVHQSGDTCLEDVKNKLMYDHAYAASLTGIGSYLAMEAQILFKTVYVVIAAKGH</sequence>
<comment type="caution">
    <text evidence="4">The sequence shown here is derived from an EMBL/GenBank/DDBJ whole genome shotgun (WGS) entry which is preliminary data.</text>
</comment>
<dbReference type="InterPro" id="IPR029044">
    <property type="entry name" value="Nucleotide-diphossugar_trans"/>
</dbReference>
<evidence type="ECO:0000313" key="5">
    <source>
        <dbReference type="Proteomes" id="UP000305675"/>
    </source>
</evidence>
<evidence type="ECO:0000256" key="2">
    <source>
        <dbReference type="SAM" id="Phobius"/>
    </source>
</evidence>
<dbReference type="OrthoDB" id="9808602at2"/>
<dbReference type="Proteomes" id="UP000305675">
    <property type="component" value="Unassembled WGS sequence"/>
</dbReference>